<comment type="caution">
    <text evidence="5">The sequence shown here is derived from an EMBL/GenBank/DDBJ whole genome shotgun (WGS) entry which is preliminary data.</text>
</comment>
<organism evidence="5 6">
    <name type="scientific">Mycena albidolilacea</name>
    <dbReference type="NCBI Taxonomy" id="1033008"/>
    <lineage>
        <taxon>Eukaryota</taxon>
        <taxon>Fungi</taxon>
        <taxon>Dikarya</taxon>
        <taxon>Basidiomycota</taxon>
        <taxon>Agaricomycotina</taxon>
        <taxon>Agaricomycetes</taxon>
        <taxon>Agaricomycetidae</taxon>
        <taxon>Agaricales</taxon>
        <taxon>Marasmiineae</taxon>
        <taxon>Mycenaceae</taxon>
        <taxon>Mycena</taxon>
    </lineage>
</organism>
<dbReference type="PANTHER" id="PTHR43976">
    <property type="entry name" value="SHORT CHAIN DEHYDROGENASE"/>
    <property type="match status" value="1"/>
</dbReference>
<evidence type="ECO:0000256" key="2">
    <source>
        <dbReference type="ARBA" id="ARBA00022857"/>
    </source>
</evidence>
<keyword evidence="2" id="KW-0521">NADP</keyword>
<comment type="similarity">
    <text evidence="1 4">Belongs to the short-chain dehydrogenases/reductases (SDR) family.</text>
</comment>
<name>A0AAD7A985_9AGAR</name>
<dbReference type="AlphaFoldDB" id="A0AAD7A985"/>
<dbReference type="PROSITE" id="PS00061">
    <property type="entry name" value="ADH_SHORT"/>
    <property type="match status" value="1"/>
</dbReference>
<dbReference type="SUPFAM" id="SSF51735">
    <property type="entry name" value="NAD(P)-binding Rossmann-fold domains"/>
    <property type="match status" value="1"/>
</dbReference>
<keyword evidence="6" id="KW-1185">Reference proteome</keyword>
<dbReference type="InterPro" id="IPR020904">
    <property type="entry name" value="Sc_DH/Rdtase_CS"/>
</dbReference>
<dbReference type="Proteomes" id="UP001218218">
    <property type="component" value="Unassembled WGS sequence"/>
</dbReference>
<dbReference type="PRINTS" id="PR00081">
    <property type="entry name" value="GDHRDH"/>
</dbReference>
<dbReference type="Gene3D" id="3.40.50.720">
    <property type="entry name" value="NAD(P)-binding Rossmann-like Domain"/>
    <property type="match status" value="1"/>
</dbReference>
<dbReference type="PANTHER" id="PTHR43976:SF16">
    <property type="entry name" value="SHORT-CHAIN DEHYDROGENASE_REDUCTASE FAMILY PROTEIN"/>
    <property type="match status" value="1"/>
</dbReference>
<gene>
    <name evidence="5" type="ORF">DFH08DRAFT_858109</name>
</gene>
<evidence type="ECO:0000313" key="6">
    <source>
        <dbReference type="Proteomes" id="UP001218218"/>
    </source>
</evidence>
<evidence type="ECO:0000313" key="5">
    <source>
        <dbReference type="EMBL" id="KAJ7352177.1"/>
    </source>
</evidence>
<dbReference type="GO" id="GO:0016491">
    <property type="term" value="F:oxidoreductase activity"/>
    <property type="evidence" value="ECO:0007669"/>
    <property type="project" value="UniProtKB-KW"/>
</dbReference>
<evidence type="ECO:0000256" key="3">
    <source>
        <dbReference type="ARBA" id="ARBA00023002"/>
    </source>
</evidence>
<keyword evidence="3" id="KW-0560">Oxidoreductase</keyword>
<sequence length="286" mass="30821">MSPTPRIWLITGASSGFGRALTEVVLAQGEIAVATLRAPADLEDLAVTNPDRLLVVKCDVTKLDEVLSAFSTAIERFGRVDVVFNNAGYAIVGEIEATPEDAARTLFDVNFWGAVAVSKEAIRVFRDVNPPSIGGRLLNVSSGVGFCGGPIVGMYAACKHALEGLTESLRLEMNPAWNIKISTIAPGAFKTRAHTTGAVVFPAPDAYRGEGLPSQVVRDWLQDGSGIRGDPRLGAEAIYRFSKLESPPMRWAMGKDSIEGVRMQIKQVTAETDQFKSWSDNLEVIV</sequence>
<dbReference type="InterPro" id="IPR002347">
    <property type="entry name" value="SDR_fam"/>
</dbReference>
<dbReference type="InterPro" id="IPR036291">
    <property type="entry name" value="NAD(P)-bd_dom_sf"/>
</dbReference>
<evidence type="ECO:0008006" key="7">
    <source>
        <dbReference type="Google" id="ProtNLM"/>
    </source>
</evidence>
<reference evidence="5" key="1">
    <citation type="submission" date="2023-03" db="EMBL/GenBank/DDBJ databases">
        <title>Massive genome expansion in bonnet fungi (Mycena s.s.) driven by repeated elements and novel gene families across ecological guilds.</title>
        <authorList>
            <consortium name="Lawrence Berkeley National Laboratory"/>
            <person name="Harder C.B."/>
            <person name="Miyauchi S."/>
            <person name="Viragh M."/>
            <person name="Kuo A."/>
            <person name="Thoen E."/>
            <person name="Andreopoulos B."/>
            <person name="Lu D."/>
            <person name="Skrede I."/>
            <person name="Drula E."/>
            <person name="Henrissat B."/>
            <person name="Morin E."/>
            <person name="Kohler A."/>
            <person name="Barry K."/>
            <person name="LaButti K."/>
            <person name="Morin E."/>
            <person name="Salamov A."/>
            <person name="Lipzen A."/>
            <person name="Mereny Z."/>
            <person name="Hegedus B."/>
            <person name="Baldrian P."/>
            <person name="Stursova M."/>
            <person name="Weitz H."/>
            <person name="Taylor A."/>
            <person name="Grigoriev I.V."/>
            <person name="Nagy L.G."/>
            <person name="Martin F."/>
            <person name="Kauserud H."/>
        </authorList>
    </citation>
    <scope>NUCLEOTIDE SEQUENCE</scope>
    <source>
        <strain evidence="5">CBHHK002</strain>
    </source>
</reference>
<dbReference type="EMBL" id="JARIHO010000012">
    <property type="protein sequence ID" value="KAJ7352177.1"/>
    <property type="molecule type" value="Genomic_DNA"/>
</dbReference>
<dbReference type="CDD" id="cd05374">
    <property type="entry name" value="17beta-HSD-like_SDR_c"/>
    <property type="match status" value="1"/>
</dbReference>
<dbReference type="InterPro" id="IPR051911">
    <property type="entry name" value="SDR_oxidoreductase"/>
</dbReference>
<dbReference type="PRINTS" id="PR00080">
    <property type="entry name" value="SDRFAMILY"/>
</dbReference>
<dbReference type="Pfam" id="PF00106">
    <property type="entry name" value="adh_short"/>
    <property type="match status" value="1"/>
</dbReference>
<proteinExistence type="inferred from homology"/>
<accession>A0AAD7A985</accession>
<protein>
    <recommendedName>
        <fullName evidence="7">NAD(P)-binding protein</fullName>
    </recommendedName>
</protein>
<evidence type="ECO:0000256" key="4">
    <source>
        <dbReference type="RuleBase" id="RU000363"/>
    </source>
</evidence>
<evidence type="ECO:0000256" key="1">
    <source>
        <dbReference type="ARBA" id="ARBA00006484"/>
    </source>
</evidence>